<proteinExistence type="predicted"/>
<name>A0A9X3PN14_9ACTN</name>
<gene>
    <name evidence="2" type="ORF">O1R50_19335</name>
</gene>
<dbReference type="RefSeq" id="WP_270111823.1">
    <property type="nucleotide sequence ID" value="NZ_JAPZVP010000016.1"/>
</dbReference>
<evidence type="ECO:0000256" key="1">
    <source>
        <dbReference type="SAM" id="MobiDB-lite"/>
    </source>
</evidence>
<evidence type="ECO:0008006" key="4">
    <source>
        <dbReference type="Google" id="ProtNLM"/>
    </source>
</evidence>
<dbReference type="EMBL" id="JAPZVP010000016">
    <property type="protein sequence ID" value="MDA1361790.1"/>
    <property type="molecule type" value="Genomic_DNA"/>
</dbReference>
<protein>
    <recommendedName>
        <fullName evidence="4">Excreted virulence factor EspC, type VII ESX diderm</fullName>
    </recommendedName>
</protein>
<evidence type="ECO:0000313" key="2">
    <source>
        <dbReference type="EMBL" id="MDA1361790.1"/>
    </source>
</evidence>
<evidence type="ECO:0000313" key="3">
    <source>
        <dbReference type="Proteomes" id="UP001146067"/>
    </source>
</evidence>
<feature type="compositionally biased region" description="Basic and acidic residues" evidence="1">
    <location>
        <begin position="88"/>
        <end position="98"/>
    </location>
</feature>
<sequence>MKVDPDDLEEAGSKHLKALADEYDELVLDAARSTRDRAEAFTGNGKSKALLEAFDDAYEMFYTVTYQTGVNIRAMGETLVDFAENHRMTDRDVERSFEDHEEAIDEARSTRRKTGPAQPPSPELKDEPLPYNRGGVS</sequence>
<dbReference type="Proteomes" id="UP001146067">
    <property type="component" value="Unassembled WGS sequence"/>
</dbReference>
<accession>A0A9X3PN14</accession>
<comment type="caution">
    <text evidence="2">The sequence shown here is derived from an EMBL/GenBank/DDBJ whole genome shotgun (WGS) entry which is preliminary data.</text>
</comment>
<reference evidence="2" key="1">
    <citation type="submission" date="2022-12" db="EMBL/GenBank/DDBJ databases">
        <title>Gycomyces niveus sp.nov.,a novel actinomycete isolated from soil in Shouguan.</title>
        <authorList>
            <person name="Yang X."/>
        </authorList>
    </citation>
    <scope>NUCLEOTIDE SEQUENCE</scope>
    <source>
        <strain evidence="2">NEAU-A15</strain>
    </source>
</reference>
<keyword evidence="3" id="KW-1185">Reference proteome</keyword>
<dbReference type="AlphaFoldDB" id="A0A9X3PN14"/>
<organism evidence="2 3">
    <name type="scientific">Glycomyces luteolus</name>
    <dbReference type="NCBI Taxonomy" id="2670330"/>
    <lineage>
        <taxon>Bacteria</taxon>
        <taxon>Bacillati</taxon>
        <taxon>Actinomycetota</taxon>
        <taxon>Actinomycetes</taxon>
        <taxon>Glycomycetales</taxon>
        <taxon>Glycomycetaceae</taxon>
        <taxon>Glycomyces</taxon>
    </lineage>
</organism>
<feature type="region of interest" description="Disordered" evidence="1">
    <location>
        <begin position="88"/>
        <end position="137"/>
    </location>
</feature>